<name>A0ABS8RI04_DATST</name>
<protein>
    <submittedName>
        <fullName evidence="3">Acyl-CoA synthetase member 3, mitochondrial</fullName>
    </submittedName>
</protein>
<organism evidence="3 4">
    <name type="scientific">Datura stramonium</name>
    <name type="common">Jimsonweed</name>
    <name type="synonym">Common thornapple</name>
    <dbReference type="NCBI Taxonomy" id="4076"/>
    <lineage>
        <taxon>Eukaryota</taxon>
        <taxon>Viridiplantae</taxon>
        <taxon>Streptophyta</taxon>
        <taxon>Embryophyta</taxon>
        <taxon>Tracheophyta</taxon>
        <taxon>Spermatophyta</taxon>
        <taxon>Magnoliopsida</taxon>
        <taxon>eudicotyledons</taxon>
        <taxon>Gunneridae</taxon>
        <taxon>Pentapetalae</taxon>
        <taxon>asterids</taxon>
        <taxon>lamiids</taxon>
        <taxon>Solanales</taxon>
        <taxon>Solanaceae</taxon>
        <taxon>Solanoideae</taxon>
        <taxon>Datureae</taxon>
        <taxon>Datura</taxon>
    </lineage>
</organism>
<dbReference type="Proteomes" id="UP000823775">
    <property type="component" value="Unassembled WGS sequence"/>
</dbReference>
<gene>
    <name evidence="3" type="primary">ACSF3_1</name>
    <name evidence="3" type="ORF">HAX54_007750</name>
</gene>
<evidence type="ECO:0000313" key="4">
    <source>
        <dbReference type="Proteomes" id="UP000823775"/>
    </source>
</evidence>
<evidence type="ECO:0000256" key="1">
    <source>
        <dbReference type="ARBA" id="ARBA00006432"/>
    </source>
</evidence>
<evidence type="ECO:0000256" key="2">
    <source>
        <dbReference type="ARBA" id="ARBA00022598"/>
    </source>
</evidence>
<keyword evidence="2" id="KW-0436">Ligase</keyword>
<dbReference type="PANTHER" id="PTHR43859:SF35">
    <property type="entry name" value="BUTYRATE--COA LIGASE AAE11, PEROXISOMAL-LIKE"/>
    <property type="match status" value="1"/>
</dbReference>
<keyword evidence="4" id="KW-1185">Reference proteome</keyword>
<proteinExistence type="inferred from homology"/>
<reference evidence="3 4" key="1">
    <citation type="journal article" date="2021" name="BMC Genomics">
        <title>Datura genome reveals duplications of psychoactive alkaloid biosynthetic genes and high mutation rate following tissue culture.</title>
        <authorList>
            <person name="Rajewski A."/>
            <person name="Carter-House D."/>
            <person name="Stajich J."/>
            <person name="Litt A."/>
        </authorList>
    </citation>
    <scope>NUCLEOTIDE SEQUENCE [LARGE SCALE GENOMIC DNA]</scope>
    <source>
        <strain evidence="3">AR-01</strain>
    </source>
</reference>
<dbReference type="EMBL" id="JACEIK010000014">
    <property type="protein sequence ID" value="MCD7446438.1"/>
    <property type="molecule type" value="Genomic_DNA"/>
</dbReference>
<evidence type="ECO:0000313" key="3">
    <source>
        <dbReference type="EMBL" id="MCD7446438.1"/>
    </source>
</evidence>
<dbReference type="PANTHER" id="PTHR43859">
    <property type="entry name" value="ACYL-ACTIVATING ENZYME"/>
    <property type="match status" value="1"/>
</dbReference>
<comment type="caution">
    <text evidence="3">The sequence shown here is derived from an EMBL/GenBank/DDBJ whole genome shotgun (WGS) entry which is preliminary data.</text>
</comment>
<comment type="similarity">
    <text evidence="1">Belongs to the ATP-dependent AMP-binding enzyme family.</text>
</comment>
<accession>A0ABS8RI04</accession>
<sequence>MDKLPKCGANYVPLTPTLTFSFRASSSYASHSIIYAVRFTGARPRRFTVRLCFLPRSPILANQERRGLGPCANVPAMLEMHFAVPIWQGAVLNAINTRRDSRNVALILKHSSQDLFIDYEYIDKAKKAIEILMADFQMQCLLSLSLMTSVTLPESA</sequence>